<dbReference type="AlphaFoldDB" id="A0A7Y0XDB3"/>
<gene>
    <name evidence="1" type="ORF">HKB16_17835</name>
</gene>
<evidence type="ECO:0000313" key="2">
    <source>
        <dbReference type="Proteomes" id="UP000518904"/>
    </source>
</evidence>
<reference evidence="1 2" key="1">
    <citation type="submission" date="2020-04" db="EMBL/GenBank/DDBJ databases">
        <title>Whole-genome sequencing of Vibrio spp. from China reveals different genetic environments of blaCTX-M-14 among diverse lineages.</title>
        <authorList>
            <person name="Zheng Z."/>
            <person name="Ye L."/>
            <person name="Chen S."/>
        </authorList>
    </citation>
    <scope>NUCLEOTIDE SEQUENCE [LARGE SCALE GENOMIC DNA]</scope>
    <source>
        <strain evidence="1 2">Vb0551</strain>
    </source>
</reference>
<dbReference type="Proteomes" id="UP000518904">
    <property type="component" value="Unassembled WGS sequence"/>
</dbReference>
<dbReference type="SUPFAM" id="SSF56935">
    <property type="entry name" value="Porins"/>
    <property type="match status" value="1"/>
</dbReference>
<feature type="non-terminal residue" evidence="1">
    <location>
        <position position="76"/>
    </location>
</feature>
<dbReference type="InterPro" id="IPR023614">
    <property type="entry name" value="Porin_dom_sf"/>
</dbReference>
<sequence>TGEYYDNKQDGYSLSAIYALADTGLELGAGYADQDKANEYMLAASYTMSDLYFAGVFTDGEKMEDSNNSNTVDYTG</sequence>
<organism evidence="1 2">
    <name type="scientific">Vibrio parahaemolyticus</name>
    <dbReference type="NCBI Taxonomy" id="670"/>
    <lineage>
        <taxon>Bacteria</taxon>
        <taxon>Pseudomonadati</taxon>
        <taxon>Pseudomonadota</taxon>
        <taxon>Gammaproteobacteria</taxon>
        <taxon>Vibrionales</taxon>
        <taxon>Vibrionaceae</taxon>
        <taxon>Vibrio</taxon>
    </lineage>
</organism>
<proteinExistence type="predicted"/>
<feature type="non-terminal residue" evidence="1">
    <location>
        <position position="1"/>
    </location>
</feature>
<accession>A0A7Y0XDB3</accession>
<comment type="caution">
    <text evidence="1">The sequence shown here is derived from an EMBL/GenBank/DDBJ whole genome shotgun (WGS) entry which is preliminary data.</text>
</comment>
<protein>
    <submittedName>
        <fullName evidence="1">Porin</fullName>
    </submittedName>
</protein>
<evidence type="ECO:0000313" key="1">
    <source>
        <dbReference type="EMBL" id="NMU84726.1"/>
    </source>
</evidence>
<dbReference type="EMBL" id="JABCLB010002077">
    <property type="protein sequence ID" value="NMU84726.1"/>
    <property type="molecule type" value="Genomic_DNA"/>
</dbReference>
<dbReference type="Gene3D" id="2.40.160.10">
    <property type="entry name" value="Porin"/>
    <property type="match status" value="1"/>
</dbReference>
<name>A0A7Y0XDB3_VIBPH</name>